<gene>
    <name evidence="1" type="ORF">T4A_9379</name>
</gene>
<dbReference type="Proteomes" id="UP000054632">
    <property type="component" value="Unassembled WGS sequence"/>
</dbReference>
<reference evidence="1 2" key="1">
    <citation type="submission" date="2015-01" db="EMBL/GenBank/DDBJ databases">
        <title>Evolution of Trichinella species and genotypes.</title>
        <authorList>
            <person name="Korhonen P.K."/>
            <person name="Edoardo P."/>
            <person name="Giuseppe L.R."/>
            <person name="Gasser R.B."/>
        </authorList>
    </citation>
    <scope>NUCLEOTIDE SEQUENCE [LARGE SCALE GENOMIC DNA]</scope>
    <source>
        <strain evidence="1">ISS13</strain>
    </source>
</reference>
<sequence>MLKWLELYNIVYLMKNLLIEQQFMLMVEELYKVMFKKSTCEICSFIQLTIIVAWFLCLRKL</sequence>
<dbReference type="AlphaFoldDB" id="A0A0V1ENB1"/>
<evidence type="ECO:0000313" key="1">
    <source>
        <dbReference type="EMBL" id="KRY75263.1"/>
    </source>
</evidence>
<proteinExistence type="predicted"/>
<comment type="caution">
    <text evidence="1">The sequence shown here is derived from an EMBL/GenBank/DDBJ whole genome shotgun (WGS) entry which is preliminary data.</text>
</comment>
<evidence type="ECO:0000313" key="2">
    <source>
        <dbReference type="Proteomes" id="UP000054632"/>
    </source>
</evidence>
<dbReference type="EMBL" id="JYDR01000019">
    <property type="protein sequence ID" value="KRY75263.1"/>
    <property type="molecule type" value="Genomic_DNA"/>
</dbReference>
<organism evidence="1 2">
    <name type="scientific">Trichinella pseudospiralis</name>
    <name type="common">Parasitic roundworm</name>
    <dbReference type="NCBI Taxonomy" id="6337"/>
    <lineage>
        <taxon>Eukaryota</taxon>
        <taxon>Metazoa</taxon>
        <taxon>Ecdysozoa</taxon>
        <taxon>Nematoda</taxon>
        <taxon>Enoplea</taxon>
        <taxon>Dorylaimia</taxon>
        <taxon>Trichinellida</taxon>
        <taxon>Trichinellidae</taxon>
        <taxon>Trichinella</taxon>
    </lineage>
</organism>
<protein>
    <submittedName>
        <fullName evidence="1">Uncharacterized protein</fullName>
    </submittedName>
</protein>
<accession>A0A0V1ENB1</accession>
<name>A0A0V1ENB1_TRIPS</name>